<reference evidence="3" key="1">
    <citation type="submission" date="2015-09" db="EMBL/GenBank/DDBJ databases">
        <authorList>
            <consortium name="Pathogen Informatics"/>
        </authorList>
    </citation>
    <scope>NUCLEOTIDE SEQUENCE [LARGE SCALE GENOMIC DNA]</scope>
    <source>
        <strain evidence="3">Lake Konstanz</strain>
    </source>
</reference>
<sequence>MPGPTRTLPTLAVLCEVLVLLQLLMCADTLQLRTANNNAADHRHSHLEHEAACTYASNTNITAPDMSPSKFVVSSFDCCSYCSNTDGCVAAVFYGYYCHLKSAVVPQIGAQGVTVVLQSATTTTKTTTTTVAPAITTTTTSTAAPPATTVAPAITTVAPAGPQMTVIREVTCTSSAQCSQLEDDSCYTTFYYNNTCIVNQLRVCNTDASVITVVAFAELDCITTLAEETAGVCQLNASTYHGHYCDIVPVPAVNVTVTRSICESCDGDCVEAHFVTGQCVATNQLQGLSTIAWCFPDYVVYESYISDTCSGDVEPSLAEPRGQCFRSMDGSDFTMNECGSP</sequence>
<dbReference type="Proteomes" id="UP000051952">
    <property type="component" value="Unassembled WGS sequence"/>
</dbReference>
<name>A0A0S4JN44_BODSA</name>
<organism evidence="2 3">
    <name type="scientific">Bodo saltans</name>
    <name type="common">Flagellated protozoan</name>
    <dbReference type="NCBI Taxonomy" id="75058"/>
    <lineage>
        <taxon>Eukaryota</taxon>
        <taxon>Discoba</taxon>
        <taxon>Euglenozoa</taxon>
        <taxon>Kinetoplastea</taxon>
        <taxon>Metakinetoplastina</taxon>
        <taxon>Eubodonida</taxon>
        <taxon>Bodonidae</taxon>
        <taxon>Bodo</taxon>
    </lineage>
</organism>
<gene>
    <name evidence="2" type="ORF">BSAL_32805</name>
</gene>
<feature type="signal peptide" evidence="1">
    <location>
        <begin position="1"/>
        <end position="29"/>
    </location>
</feature>
<keyword evidence="3" id="KW-1185">Reference proteome</keyword>
<protein>
    <recommendedName>
        <fullName evidence="4">Membrane-associated protein</fullName>
    </recommendedName>
</protein>
<accession>A0A0S4JN44</accession>
<evidence type="ECO:0000256" key="1">
    <source>
        <dbReference type="SAM" id="SignalP"/>
    </source>
</evidence>
<dbReference type="Gene3D" id="3.50.4.10">
    <property type="entry name" value="Hepatocyte Growth Factor"/>
    <property type="match status" value="1"/>
</dbReference>
<feature type="chain" id="PRO_5006622645" description="Membrane-associated protein" evidence="1">
    <location>
        <begin position="30"/>
        <end position="341"/>
    </location>
</feature>
<dbReference type="AlphaFoldDB" id="A0A0S4JN44"/>
<dbReference type="VEuPathDB" id="TriTrypDB:BSAL_32805"/>
<evidence type="ECO:0008006" key="4">
    <source>
        <dbReference type="Google" id="ProtNLM"/>
    </source>
</evidence>
<dbReference type="EMBL" id="CYKH01001941">
    <property type="protein sequence ID" value="CUG91582.1"/>
    <property type="molecule type" value="Genomic_DNA"/>
</dbReference>
<proteinExistence type="predicted"/>
<evidence type="ECO:0000313" key="2">
    <source>
        <dbReference type="EMBL" id="CUG91582.1"/>
    </source>
</evidence>
<evidence type="ECO:0000313" key="3">
    <source>
        <dbReference type="Proteomes" id="UP000051952"/>
    </source>
</evidence>
<keyword evidence="1" id="KW-0732">Signal</keyword>